<gene>
    <name evidence="2" type="ORF">C8N30_3569</name>
</gene>
<evidence type="ECO:0000256" key="1">
    <source>
        <dbReference type="SAM" id="SignalP"/>
    </source>
</evidence>
<name>A0A420DJP9_9RHOB</name>
<evidence type="ECO:0000313" key="3">
    <source>
        <dbReference type="Proteomes" id="UP000284407"/>
    </source>
</evidence>
<accession>A0A420DJP9</accession>
<keyword evidence="1" id="KW-0732">Signal</keyword>
<evidence type="ECO:0008006" key="4">
    <source>
        <dbReference type="Google" id="ProtNLM"/>
    </source>
</evidence>
<sequence length="132" mass="14506">MRNAIALILAASCGTPACAQEQMTPQDFLDLAVNRTLSFTSVGSENLVGVEQFLRHDLSVWADETGRCTYGRIELRGPHLCFLYEDAPDPNNCWIPFMDDGTLLVMSQGSREVQRISDISDKPVICEGAPVS</sequence>
<dbReference type="EMBL" id="RAQK01000002">
    <property type="protein sequence ID" value="RKE94441.1"/>
    <property type="molecule type" value="Genomic_DNA"/>
</dbReference>
<comment type="caution">
    <text evidence="2">The sequence shown here is derived from an EMBL/GenBank/DDBJ whole genome shotgun (WGS) entry which is preliminary data.</text>
</comment>
<organism evidence="2 3">
    <name type="scientific">Sulfitobacter guttiformis</name>
    <dbReference type="NCBI Taxonomy" id="74349"/>
    <lineage>
        <taxon>Bacteria</taxon>
        <taxon>Pseudomonadati</taxon>
        <taxon>Pseudomonadota</taxon>
        <taxon>Alphaproteobacteria</taxon>
        <taxon>Rhodobacterales</taxon>
        <taxon>Roseobacteraceae</taxon>
        <taxon>Sulfitobacter</taxon>
    </lineage>
</organism>
<feature type="signal peptide" evidence="1">
    <location>
        <begin position="1"/>
        <end position="19"/>
    </location>
</feature>
<evidence type="ECO:0000313" key="2">
    <source>
        <dbReference type="EMBL" id="RKE94441.1"/>
    </source>
</evidence>
<dbReference type="Proteomes" id="UP000284407">
    <property type="component" value="Unassembled WGS sequence"/>
</dbReference>
<proteinExistence type="predicted"/>
<dbReference type="AlphaFoldDB" id="A0A420DJP9"/>
<feature type="chain" id="PRO_5019322268" description="Protease inhibitor Inh" evidence="1">
    <location>
        <begin position="20"/>
        <end position="132"/>
    </location>
</feature>
<reference evidence="2 3" key="1">
    <citation type="submission" date="2018-09" db="EMBL/GenBank/DDBJ databases">
        <title>Genomic Encyclopedia of Archaeal and Bacterial Type Strains, Phase II (KMG-II): from individual species to whole genera.</title>
        <authorList>
            <person name="Goeker M."/>
        </authorList>
    </citation>
    <scope>NUCLEOTIDE SEQUENCE [LARGE SCALE GENOMIC DNA]</scope>
    <source>
        <strain evidence="2 3">DSM 11458</strain>
    </source>
</reference>
<keyword evidence="3" id="KW-1185">Reference proteome</keyword>
<dbReference type="STRING" id="1443111.Z949_900"/>
<protein>
    <recommendedName>
        <fullName evidence="4">Protease inhibitor Inh</fullName>
    </recommendedName>
</protein>